<dbReference type="InterPro" id="IPR006148">
    <property type="entry name" value="Glc/Gal-6P_isomerase"/>
</dbReference>
<dbReference type="SUPFAM" id="SSF100950">
    <property type="entry name" value="NagB/RpiA/CoA transferase-like"/>
    <property type="match status" value="1"/>
</dbReference>
<comment type="caution">
    <text evidence="3">The sequence shown here is derived from an EMBL/GenBank/DDBJ whole genome shotgun (WGS) entry which is preliminary data.</text>
</comment>
<dbReference type="GO" id="GO:0005975">
    <property type="term" value="P:carbohydrate metabolic process"/>
    <property type="evidence" value="ECO:0007669"/>
    <property type="project" value="InterPro"/>
</dbReference>
<dbReference type="GO" id="GO:0006043">
    <property type="term" value="P:glucosamine catabolic process"/>
    <property type="evidence" value="ECO:0007669"/>
    <property type="project" value="TreeGrafter"/>
</dbReference>
<feature type="domain" description="Glucosamine/galactosamine-6-phosphate isomerase" evidence="2">
    <location>
        <begin position="16"/>
        <end position="236"/>
    </location>
</feature>
<dbReference type="PANTHER" id="PTHR11280:SF6">
    <property type="entry name" value="GLUCOSAMINE-6-PHOSPHATE ISOMERASE NAGB"/>
    <property type="match status" value="1"/>
</dbReference>
<dbReference type="GO" id="GO:0004342">
    <property type="term" value="F:glucosamine-6-phosphate deaminase activity"/>
    <property type="evidence" value="ECO:0007669"/>
    <property type="project" value="InterPro"/>
</dbReference>
<dbReference type="PANTHER" id="PTHR11280">
    <property type="entry name" value="GLUCOSAMINE-6-PHOSPHATE ISOMERASE"/>
    <property type="match status" value="1"/>
</dbReference>
<reference evidence="3" key="1">
    <citation type="submission" date="2020-10" db="EMBL/GenBank/DDBJ databases">
        <authorList>
            <person name="Gilroy R."/>
        </authorList>
    </citation>
    <scope>NUCLEOTIDE SEQUENCE</scope>
    <source>
        <strain evidence="3">ChiGjej2B2-16831</strain>
    </source>
</reference>
<dbReference type="Proteomes" id="UP000824128">
    <property type="component" value="Unassembled WGS sequence"/>
</dbReference>
<dbReference type="Gene3D" id="3.40.50.1360">
    <property type="match status" value="1"/>
</dbReference>
<name>A0A9D1ST28_9FIRM</name>
<evidence type="ECO:0000313" key="3">
    <source>
        <dbReference type="EMBL" id="HIU93761.1"/>
    </source>
</evidence>
<gene>
    <name evidence="3" type="ORF">IAD24_01250</name>
</gene>
<dbReference type="CDD" id="cd01399">
    <property type="entry name" value="GlcN6P_deaminase"/>
    <property type="match status" value="1"/>
</dbReference>
<dbReference type="GO" id="GO:0019262">
    <property type="term" value="P:N-acetylneuraminate catabolic process"/>
    <property type="evidence" value="ECO:0007669"/>
    <property type="project" value="TreeGrafter"/>
</dbReference>
<dbReference type="GO" id="GO:0005737">
    <property type="term" value="C:cytoplasm"/>
    <property type="evidence" value="ECO:0007669"/>
    <property type="project" value="TreeGrafter"/>
</dbReference>
<keyword evidence="1" id="KW-0119">Carbohydrate metabolism</keyword>
<accession>A0A9D1ST28</accession>
<dbReference type="InterPro" id="IPR037171">
    <property type="entry name" value="NagB/RpiA_transferase-like"/>
</dbReference>
<dbReference type="EMBL" id="DVNZ01000040">
    <property type="protein sequence ID" value="HIU93761.1"/>
    <property type="molecule type" value="Genomic_DNA"/>
</dbReference>
<dbReference type="Pfam" id="PF01182">
    <property type="entry name" value="Glucosamine_iso"/>
    <property type="match status" value="1"/>
</dbReference>
<dbReference type="AlphaFoldDB" id="A0A9D1ST28"/>
<proteinExistence type="predicted"/>
<dbReference type="GO" id="GO:0006046">
    <property type="term" value="P:N-acetylglucosamine catabolic process"/>
    <property type="evidence" value="ECO:0007669"/>
    <property type="project" value="TreeGrafter"/>
</dbReference>
<evidence type="ECO:0000313" key="4">
    <source>
        <dbReference type="Proteomes" id="UP000824128"/>
    </source>
</evidence>
<dbReference type="GO" id="GO:0042802">
    <property type="term" value="F:identical protein binding"/>
    <property type="evidence" value="ECO:0007669"/>
    <property type="project" value="TreeGrafter"/>
</dbReference>
<organism evidence="3 4">
    <name type="scientific">Candidatus Aphodomorpha intestinavium</name>
    <dbReference type="NCBI Taxonomy" id="2840672"/>
    <lineage>
        <taxon>Bacteria</taxon>
        <taxon>Bacillati</taxon>
        <taxon>Bacillota</taxon>
        <taxon>Clostridia</taxon>
        <taxon>Eubacteriales</taxon>
        <taxon>Candidatus Aphodomorpha</taxon>
    </lineage>
</organism>
<sequence>MKTFQKDELAVKILPTREELGRVAAADFAAAVRQLLAQKESIRVIFAAAPSQNEFLAAAVADESIDFSRVEAFHMDEYIGLAPQAPQGFGNFLRERIFARRTFRAVHYLDGQNPDPQAACASYAALLNERPIDIVCMGIGENGHIAFNDPSVADFHDPQTVKVVQLEEVCRMQQVHDGCFSRLADVPTHAMTLTVPALMKSALRFCMAPARTKANAARDMLEGPIGEQCPCTILRRTPGSYLYLDADSSALLS</sequence>
<reference evidence="3" key="2">
    <citation type="journal article" date="2021" name="PeerJ">
        <title>Extensive microbial diversity within the chicken gut microbiome revealed by metagenomics and culture.</title>
        <authorList>
            <person name="Gilroy R."/>
            <person name="Ravi A."/>
            <person name="Getino M."/>
            <person name="Pursley I."/>
            <person name="Horton D.L."/>
            <person name="Alikhan N.F."/>
            <person name="Baker D."/>
            <person name="Gharbi K."/>
            <person name="Hall N."/>
            <person name="Watson M."/>
            <person name="Adriaenssens E.M."/>
            <person name="Foster-Nyarko E."/>
            <person name="Jarju S."/>
            <person name="Secka A."/>
            <person name="Antonio M."/>
            <person name="Oren A."/>
            <person name="Chaudhuri R.R."/>
            <person name="La Ragione R."/>
            <person name="Hildebrand F."/>
            <person name="Pallen M.J."/>
        </authorList>
    </citation>
    <scope>NUCLEOTIDE SEQUENCE</scope>
    <source>
        <strain evidence="3">ChiGjej2B2-16831</strain>
    </source>
</reference>
<evidence type="ECO:0000259" key="2">
    <source>
        <dbReference type="Pfam" id="PF01182"/>
    </source>
</evidence>
<evidence type="ECO:0000256" key="1">
    <source>
        <dbReference type="ARBA" id="ARBA00023277"/>
    </source>
</evidence>
<dbReference type="InterPro" id="IPR004547">
    <property type="entry name" value="Glucosamine6P_isomerase"/>
</dbReference>
<protein>
    <submittedName>
        <fullName evidence="3">Glucosamine-6-phosphate deaminase</fullName>
    </submittedName>
</protein>